<feature type="domain" description="YutG/PgpA" evidence="2">
    <location>
        <begin position="5"/>
        <end position="157"/>
    </location>
</feature>
<dbReference type="PANTHER" id="PTHR36305">
    <property type="entry name" value="PHOSPHATIDYLGLYCEROPHOSPHATASE A"/>
    <property type="match status" value="1"/>
</dbReference>
<protein>
    <submittedName>
        <fullName evidence="3">Phosphatidylglycerophosphatase</fullName>
        <ecNumber evidence="3">3.1.3.27</ecNumber>
    </submittedName>
</protein>
<dbReference type="RefSeq" id="WP_013459515.1">
    <property type="nucleotide sequence ID" value="NC_014762.1"/>
</dbReference>
<dbReference type="GO" id="GO:0008962">
    <property type="term" value="F:phosphatidylglycerophosphatase activity"/>
    <property type="evidence" value="ECO:0007669"/>
    <property type="project" value="UniProtKB-EC"/>
</dbReference>
<evidence type="ECO:0000313" key="4">
    <source>
        <dbReference type="Proteomes" id="UP000008721"/>
    </source>
</evidence>
<dbReference type="Gene3D" id="1.10.3760.10">
    <property type="entry name" value="PgpA-like"/>
    <property type="match status" value="1"/>
</dbReference>
<dbReference type="PIRSF" id="PIRSF006162">
    <property type="entry name" value="PgpA"/>
    <property type="match status" value="1"/>
</dbReference>
<dbReference type="Pfam" id="PF04608">
    <property type="entry name" value="PgpA"/>
    <property type="match status" value="1"/>
</dbReference>
<dbReference type="InterPro" id="IPR007686">
    <property type="entry name" value="YutG/PgpA"/>
</dbReference>
<dbReference type="InterPro" id="IPR026037">
    <property type="entry name" value="PgpA"/>
</dbReference>
<name>E4U0U2_SULKY</name>
<keyword evidence="1" id="KW-1133">Transmembrane helix</keyword>
<dbReference type="HOGENOM" id="CLU_103734_1_0_7"/>
<feature type="transmembrane region" description="Helical" evidence="1">
    <location>
        <begin position="72"/>
        <end position="91"/>
    </location>
</feature>
<dbReference type="CDD" id="cd06971">
    <property type="entry name" value="PgpA"/>
    <property type="match status" value="1"/>
</dbReference>
<dbReference type="eggNOG" id="COG1267">
    <property type="taxonomic scope" value="Bacteria"/>
</dbReference>
<evidence type="ECO:0000259" key="2">
    <source>
        <dbReference type="Pfam" id="PF04608"/>
    </source>
</evidence>
<gene>
    <name evidence="3" type="ordered locus">Sulku_0652</name>
</gene>
<keyword evidence="1" id="KW-0812">Transmembrane</keyword>
<sequence>MNWFFLTVGYSGLFPKAPGTMGTIASLPLGIAILLYFGPQTLFLATILITLIAIKSIDKHESTSNEHDDSRIVIDELVGMWFALSIAPGIGFDMATLMHWENGIALQIALSFIFFRIYDIKKPSIIGRIDREAKGGIGVMGDDIIAGFAAGISSALVWQIILKSGLIG</sequence>
<evidence type="ECO:0000256" key="1">
    <source>
        <dbReference type="SAM" id="Phobius"/>
    </source>
</evidence>
<dbReference type="InterPro" id="IPR036681">
    <property type="entry name" value="PgpA-like_sf"/>
</dbReference>
<accession>E4U0U2</accession>
<dbReference type="AlphaFoldDB" id="E4U0U2"/>
<dbReference type="UniPathway" id="UPA00084">
    <property type="reaction ID" value="UER00504"/>
</dbReference>
<feature type="transmembrane region" description="Helical" evidence="1">
    <location>
        <begin position="29"/>
        <end position="52"/>
    </location>
</feature>
<dbReference type="Proteomes" id="UP000008721">
    <property type="component" value="Chromosome"/>
</dbReference>
<reference evidence="3 4" key="1">
    <citation type="journal article" date="2012" name="Stand. Genomic Sci.">
        <title>Complete genome sequence of the sulfur compounds oxidizing chemolithoautotroph Sulfuricurvum kujiense type strain (YK-1(T)).</title>
        <authorList>
            <person name="Han C."/>
            <person name="Kotsyurbenko O."/>
            <person name="Chertkov O."/>
            <person name="Held B."/>
            <person name="Lapidus A."/>
            <person name="Nolan M."/>
            <person name="Lucas S."/>
            <person name="Hammon N."/>
            <person name="Deshpande S."/>
            <person name="Cheng J.F."/>
            <person name="Tapia R."/>
            <person name="Goodwin L.A."/>
            <person name="Pitluck S."/>
            <person name="Liolios K."/>
            <person name="Pagani I."/>
            <person name="Ivanova N."/>
            <person name="Mavromatis K."/>
            <person name="Mikhailova N."/>
            <person name="Pati A."/>
            <person name="Chen A."/>
            <person name="Palaniappan K."/>
            <person name="Land M."/>
            <person name="Hauser L."/>
            <person name="Chang Y.J."/>
            <person name="Jeffries C.D."/>
            <person name="Brambilla E.M."/>
            <person name="Rohde M."/>
            <person name="Spring S."/>
            <person name="Sikorski J."/>
            <person name="Goker M."/>
            <person name="Woyke T."/>
            <person name="Bristow J."/>
            <person name="Eisen J.A."/>
            <person name="Markowitz V."/>
            <person name="Hugenholtz P."/>
            <person name="Kyrpides N.C."/>
            <person name="Klenk H.P."/>
            <person name="Detter J.C."/>
        </authorList>
    </citation>
    <scope>NUCLEOTIDE SEQUENCE [LARGE SCALE GENOMIC DNA]</scope>
    <source>
        <strain evidence="4">ATCC BAA-921 / DSM 16994 / JCM 11577 / YK-1</strain>
    </source>
</reference>
<dbReference type="STRING" id="709032.Sulku_0652"/>
<dbReference type="PANTHER" id="PTHR36305:SF1">
    <property type="entry name" value="PHOSPHATIDYLGLYCEROPHOSPHATASE A"/>
    <property type="match status" value="1"/>
</dbReference>
<proteinExistence type="predicted"/>
<dbReference type="OrthoDB" id="9804091at2"/>
<keyword evidence="3" id="KW-0378">Hydrolase</keyword>
<evidence type="ECO:0000313" key="3">
    <source>
        <dbReference type="EMBL" id="ADR33318.1"/>
    </source>
</evidence>
<dbReference type="GO" id="GO:0006655">
    <property type="term" value="P:phosphatidylglycerol biosynthetic process"/>
    <property type="evidence" value="ECO:0007669"/>
    <property type="project" value="UniProtKB-UniPathway"/>
</dbReference>
<organism evidence="3 4">
    <name type="scientific">Sulfuricurvum kujiense (strain ATCC BAA-921 / DSM 16994 / JCM 11577 / YK-1)</name>
    <dbReference type="NCBI Taxonomy" id="709032"/>
    <lineage>
        <taxon>Bacteria</taxon>
        <taxon>Pseudomonadati</taxon>
        <taxon>Campylobacterota</taxon>
        <taxon>Epsilonproteobacteria</taxon>
        <taxon>Campylobacterales</taxon>
        <taxon>Sulfurimonadaceae</taxon>
        <taxon>Sulfuricurvum</taxon>
    </lineage>
</organism>
<dbReference type="EMBL" id="CP002355">
    <property type="protein sequence ID" value="ADR33318.1"/>
    <property type="molecule type" value="Genomic_DNA"/>
</dbReference>
<feature type="transmembrane region" description="Helical" evidence="1">
    <location>
        <begin position="97"/>
        <end position="118"/>
    </location>
</feature>
<dbReference type="SUPFAM" id="SSF101307">
    <property type="entry name" value="YutG-like"/>
    <property type="match status" value="1"/>
</dbReference>
<dbReference type="KEGG" id="sku:Sulku_0652"/>
<keyword evidence="1" id="KW-0472">Membrane</keyword>
<dbReference type="EC" id="3.1.3.27" evidence="3"/>
<keyword evidence="4" id="KW-1185">Reference proteome</keyword>
<feature type="transmembrane region" description="Helical" evidence="1">
    <location>
        <begin position="139"/>
        <end position="161"/>
    </location>
</feature>